<protein>
    <recommendedName>
        <fullName evidence="3 9">Pectinesterase</fullName>
        <ecNumber evidence="3 9">3.1.1.11</ecNumber>
    </recommendedName>
</protein>
<dbReference type="InterPro" id="IPR011050">
    <property type="entry name" value="Pectin_lyase_fold/virulence"/>
</dbReference>
<dbReference type="GO" id="GO:0045490">
    <property type="term" value="P:pectin catabolic process"/>
    <property type="evidence" value="ECO:0007669"/>
    <property type="project" value="UniProtKB-UniRule"/>
</dbReference>
<reference evidence="11" key="2">
    <citation type="journal article" date="2022" name="Hortic Res">
        <title>The genome of Dioscorea zingiberensis sheds light on the biosynthesis, origin and evolution of the medicinally important diosgenin saponins.</title>
        <authorList>
            <person name="Li Y."/>
            <person name="Tan C."/>
            <person name="Li Z."/>
            <person name="Guo J."/>
            <person name="Li S."/>
            <person name="Chen X."/>
            <person name="Wang C."/>
            <person name="Dai X."/>
            <person name="Yang H."/>
            <person name="Song W."/>
            <person name="Hou L."/>
            <person name="Xu J."/>
            <person name="Tong Z."/>
            <person name="Xu A."/>
            <person name="Yuan X."/>
            <person name="Wang W."/>
            <person name="Yang Q."/>
            <person name="Chen L."/>
            <person name="Sun Z."/>
            <person name="Wang K."/>
            <person name="Pan B."/>
            <person name="Chen J."/>
            <person name="Bao Y."/>
            <person name="Liu F."/>
            <person name="Qi X."/>
            <person name="Gang D.R."/>
            <person name="Wen J."/>
            <person name="Li J."/>
        </authorList>
    </citation>
    <scope>NUCLEOTIDE SEQUENCE</scope>
    <source>
        <strain evidence="11">Dzin_1.0</strain>
    </source>
</reference>
<evidence type="ECO:0000256" key="2">
    <source>
        <dbReference type="ARBA" id="ARBA00008891"/>
    </source>
</evidence>
<keyword evidence="6" id="KW-0325">Glycoprotein</keyword>
<comment type="subcellular location">
    <subcellularLocation>
        <location evidence="9">Secreted</location>
        <location evidence="9">Cell wall</location>
    </subcellularLocation>
</comment>
<dbReference type="SUPFAM" id="SSF51126">
    <property type="entry name" value="Pectin lyase-like"/>
    <property type="match status" value="1"/>
</dbReference>
<dbReference type="InterPro" id="IPR000070">
    <property type="entry name" value="Pectinesterase_cat"/>
</dbReference>
<keyword evidence="12" id="KW-1185">Reference proteome</keyword>
<dbReference type="InterPro" id="IPR018040">
    <property type="entry name" value="Pectinesterase_Tyr_AS"/>
</dbReference>
<dbReference type="EC" id="3.1.1.11" evidence="3 9"/>
<sequence>MRGVGIALKARLHFSRDSASVSFDCNVIKSVFVDQSGQGDFTSITAAIASVPLNNNIWIRIHVKPGVYKEKVQIPKHKGFIMLEGEGYEQTSVEWGDHVNGSITTSLTSTFRFSGDNIVVKNIAFKNTYDGGVRLGQALAVLVEGDKISFYNCGFYGIQDTVCDYNGRHYYKNSYIQGAVDFIWGVGQSIYEECTIASIGADLTHGYITAQGRMKETDSGGFVFKSCNVTGSLKTYLGRAWTPYSRVIFYRSFIAGMIIPQGWDPYNATGKEWLTDYVEFGCSGPGSRTSGRVKWMKKPTYDQLKQFIDISYIDSEGWLSQQP</sequence>
<comment type="function">
    <text evidence="8 9">Acts in the modification of cell walls via demethylesterification of cell wall pectin.</text>
</comment>
<feature type="domain" description="Pectinesterase catalytic" evidence="10">
    <location>
        <begin position="31"/>
        <end position="313"/>
    </location>
</feature>
<reference evidence="11" key="1">
    <citation type="submission" date="2021-03" db="EMBL/GenBank/DDBJ databases">
        <authorList>
            <person name="Li Z."/>
            <person name="Yang C."/>
        </authorList>
    </citation>
    <scope>NUCLEOTIDE SEQUENCE</scope>
    <source>
        <strain evidence="11">Dzin_1.0</strain>
        <tissue evidence="11">Leaf</tissue>
    </source>
</reference>
<dbReference type="GO" id="GO:0030599">
    <property type="term" value="F:pectinesterase activity"/>
    <property type="evidence" value="ECO:0007669"/>
    <property type="project" value="UniProtKB-UniRule"/>
</dbReference>
<proteinExistence type="inferred from homology"/>
<accession>A0A9D5CU65</accession>
<dbReference type="FunFam" id="2.160.20.10:FF:000013">
    <property type="entry name" value="Pectinesterase"/>
    <property type="match status" value="1"/>
</dbReference>
<evidence type="ECO:0000256" key="7">
    <source>
        <dbReference type="ARBA" id="ARBA00047928"/>
    </source>
</evidence>
<keyword evidence="9" id="KW-0134">Cell wall</keyword>
<dbReference type="Gene3D" id="2.160.20.10">
    <property type="entry name" value="Single-stranded right-handed beta-helix, Pectin lyase-like"/>
    <property type="match status" value="1"/>
</dbReference>
<comment type="caution">
    <text evidence="11">The sequence shown here is derived from an EMBL/GenBank/DDBJ whole genome shotgun (WGS) entry which is preliminary data.</text>
</comment>
<comment type="catalytic activity">
    <reaction evidence="7 9">
        <text>[(1-&gt;4)-alpha-D-galacturonosyl methyl ester](n) + n H2O = [(1-&gt;4)-alpha-D-galacturonosyl](n) + n methanol + n H(+)</text>
        <dbReference type="Rhea" id="RHEA:22380"/>
        <dbReference type="Rhea" id="RHEA-COMP:14570"/>
        <dbReference type="Rhea" id="RHEA-COMP:14573"/>
        <dbReference type="ChEBI" id="CHEBI:15377"/>
        <dbReference type="ChEBI" id="CHEBI:15378"/>
        <dbReference type="ChEBI" id="CHEBI:17790"/>
        <dbReference type="ChEBI" id="CHEBI:140522"/>
        <dbReference type="ChEBI" id="CHEBI:140523"/>
        <dbReference type="EC" id="3.1.1.11"/>
    </reaction>
</comment>
<organism evidence="11 12">
    <name type="scientific">Dioscorea zingiberensis</name>
    <dbReference type="NCBI Taxonomy" id="325984"/>
    <lineage>
        <taxon>Eukaryota</taxon>
        <taxon>Viridiplantae</taxon>
        <taxon>Streptophyta</taxon>
        <taxon>Embryophyta</taxon>
        <taxon>Tracheophyta</taxon>
        <taxon>Spermatophyta</taxon>
        <taxon>Magnoliopsida</taxon>
        <taxon>Liliopsida</taxon>
        <taxon>Dioscoreales</taxon>
        <taxon>Dioscoreaceae</taxon>
        <taxon>Dioscorea</taxon>
    </lineage>
</organism>
<evidence type="ECO:0000256" key="4">
    <source>
        <dbReference type="ARBA" id="ARBA00022801"/>
    </source>
</evidence>
<keyword evidence="9" id="KW-0961">Cell wall biogenesis/degradation</keyword>
<evidence type="ECO:0000256" key="9">
    <source>
        <dbReference type="RuleBase" id="RU000589"/>
    </source>
</evidence>
<name>A0A9D5CU65_9LILI</name>
<dbReference type="AlphaFoldDB" id="A0A9D5CU65"/>
<dbReference type="GO" id="GO:0042545">
    <property type="term" value="P:cell wall modification"/>
    <property type="evidence" value="ECO:0007669"/>
    <property type="project" value="UniProtKB-UniRule"/>
</dbReference>
<dbReference type="OrthoDB" id="2019149at2759"/>
<evidence type="ECO:0000256" key="6">
    <source>
        <dbReference type="ARBA" id="ARBA00023180"/>
    </source>
</evidence>
<evidence type="ECO:0000256" key="8">
    <source>
        <dbReference type="ARBA" id="ARBA00057335"/>
    </source>
</evidence>
<dbReference type="PANTHER" id="PTHR31321">
    <property type="entry name" value="ACYL-COA THIOESTER HYDROLASE YBHC-RELATED"/>
    <property type="match status" value="1"/>
</dbReference>
<dbReference type="PANTHER" id="PTHR31321:SF134">
    <property type="entry name" value="PECTINESTERASE"/>
    <property type="match status" value="1"/>
</dbReference>
<dbReference type="PROSITE" id="PS00800">
    <property type="entry name" value="PECTINESTERASE_1"/>
    <property type="match status" value="1"/>
</dbReference>
<keyword evidence="4 9" id="KW-0378">Hydrolase</keyword>
<comment type="similarity">
    <text evidence="2">Belongs to the pectinesterase family.</text>
</comment>
<dbReference type="EMBL" id="JAGGNH010000003">
    <property type="protein sequence ID" value="KAJ0978627.1"/>
    <property type="molecule type" value="Genomic_DNA"/>
</dbReference>
<evidence type="ECO:0000256" key="1">
    <source>
        <dbReference type="ARBA" id="ARBA00005184"/>
    </source>
</evidence>
<evidence type="ECO:0000313" key="11">
    <source>
        <dbReference type="EMBL" id="KAJ0978627.1"/>
    </source>
</evidence>
<evidence type="ECO:0000256" key="5">
    <source>
        <dbReference type="ARBA" id="ARBA00023085"/>
    </source>
</evidence>
<gene>
    <name evidence="11" type="ORF">J5N97_014101</name>
</gene>
<comment type="pathway">
    <text evidence="1 9">Glycan metabolism; pectin degradation; 2-dehydro-3-deoxy-D-gluconate from pectin: step 1/5.</text>
</comment>
<evidence type="ECO:0000256" key="3">
    <source>
        <dbReference type="ARBA" id="ARBA00013229"/>
    </source>
</evidence>
<dbReference type="Proteomes" id="UP001085076">
    <property type="component" value="Miscellaneous, Linkage group lg03"/>
</dbReference>
<keyword evidence="9" id="KW-0964">Secreted</keyword>
<keyword evidence="5 9" id="KW-0063">Aspartyl esterase</keyword>
<dbReference type="InterPro" id="IPR012334">
    <property type="entry name" value="Pectin_lyas_fold"/>
</dbReference>
<evidence type="ECO:0000259" key="10">
    <source>
        <dbReference type="Pfam" id="PF01095"/>
    </source>
</evidence>
<evidence type="ECO:0000313" key="12">
    <source>
        <dbReference type="Proteomes" id="UP001085076"/>
    </source>
</evidence>
<dbReference type="Pfam" id="PF01095">
    <property type="entry name" value="Pectinesterase"/>
    <property type="match status" value="1"/>
</dbReference>